<sequence>MLSPTSAPSSRLGFLSSFFNPCCEDVRFLSLLLFIVCASLYLSPSPAISLILRSACSFALLSMCRGSMECHSAFSLLFYPFSHFLGLDIDSDGVSWRWT</sequence>
<accession>A0A9P5YPN3</accession>
<name>A0A9P5YPN3_9AGAR</name>
<evidence type="ECO:0000256" key="1">
    <source>
        <dbReference type="SAM" id="Phobius"/>
    </source>
</evidence>
<comment type="caution">
    <text evidence="2">The sequence shown here is derived from an EMBL/GenBank/DDBJ whole genome shotgun (WGS) entry which is preliminary data.</text>
</comment>
<keyword evidence="1" id="KW-1133">Transmembrane helix</keyword>
<dbReference type="EMBL" id="MU155465">
    <property type="protein sequence ID" value="KAF9473164.1"/>
    <property type="molecule type" value="Genomic_DNA"/>
</dbReference>
<proteinExistence type="predicted"/>
<protein>
    <submittedName>
        <fullName evidence="2">Uncharacterized protein</fullName>
    </submittedName>
</protein>
<organism evidence="2 3">
    <name type="scientific">Pholiota conissans</name>
    <dbReference type="NCBI Taxonomy" id="109636"/>
    <lineage>
        <taxon>Eukaryota</taxon>
        <taxon>Fungi</taxon>
        <taxon>Dikarya</taxon>
        <taxon>Basidiomycota</taxon>
        <taxon>Agaricomycotina</taxon>
        <taxon>Agaricomycetes</taxon>
        <taxon>Agaricomycetidae</taxon>
        <taxon>Agaricales</taxon>
        <taxon>Agaricineae</taxon>
        <taxon>Strophariaceae</taxon>
        <taxon>Pholiota</taxon>
    </lineage>
</organism>
<keyword evidence="3" id="KW-1185">Reference proteome</keyword>
<evidence type="ECO:0000313" key="2">
    <source>
        <dbReference type="EMBL" id="KAF9473164.1"/>
    </source>
</evidence>
<dbReference type="AlphaFoldDB" id="A0A9P5YPN3"/>
<keyword evidence="1" id="KW-0812">Transmembrane</keyword>
<keyword evidence="1" id="KW-0472">Membrane</keyword>
<evidence type="ECO:0000313" key="3">
    <source>
        <dbReference type="Proteomes" id="UP000807469"/>
    </source>
</evidence>
<gene>
    <name evidence="2" type="ORF">BDN70DRAFT_406455</name>
</gene>
<feature type="transmembrane region" description="Helical" evidence="1">
    <location>
        <begin position="26"/>
        <end position="43"/>
    </location>
</feature>
<reference evidence="2" key="1">
    <citation type="submission" date="2020-11" db="EMBL/GenBank/DDBJ databases">
        <authorList>
            <consortium name="DOE Joint Genome Institute"/>
            <person name="Ahrendt S."/>
            <person name="Riley R."/>
            <person name="Andreopoulos W."/>
            <person name="Labutti K."/>
            <person name="Pangilinan J."/>
            <person name="Ruiz-Duenas F.J."/>
            <person name="Barrasa J.M."/>
            <person name="Sanchez-Garcia M."/>
            <person name="Camarero S."/>
            <person name="Miyauchi S."/>
            <person name="Serrano A."/>
            <person name="Linde D."/>
            <person name="Babiker R."/>
            <person name="Drula E."/>
            <person name="Ayuso-Fernandez I."/>
            <person name="Pacheco R."/>
            <person name="Padilla G."/>
            <person name="Ferreira P."/>
            <person name="Barriuso J."/>
            <person name="Kellner H."/>
            <person name="Castanera R."/>
            <person name="Alfaro M."/>
            <person name="Ramirez L."/>
            <person name="Pisabarro A.G."/>
            <person name="Kuo A."/>
            <person name="Tritt A."/>
            <person name="Lipzen A."/>
            <person name="He G."/>
            <person name="Yan M."/>
            <person name="Ng V."/>
            <person name="Cullen D."/>
            <person name="Martin F."/>
            <person name="Rosso M.-N."/>
            <person name="Henrissat B."/>
            <person name="Hibbett D."/>
            <person name="Martinez A.T."/>
            <person name="Grigoriev I.V."/>
        </authorList>
    </citation>
    <scope>NUCLEOTIDE SEQUENCE</scope>
    <source>
        <strain evidence="2">CIRM-BRFM 674</strain>
    </source>
</reference>
<dbReference type="Proteomes" id="UP000807469">
    <property type="component" value="Unassembled WGS sequence"/>
</dbReference>